<name>A0A9P0A700_BEMTA</name>
<accession>A0A9P0A700</accession>
<keyword evidence="2" id="KW-1133">Transmembrane helix</keyword>
<feature type="transmembrane region" description="Helical" evidence="2">
    <location>
        <begin position="24"/>
        <end position="46"/>
    </location>
</feature>
<gene>
    <name evidence="3" type="ORF">BEMITA_LOCUS4797</name>
</gene>
<reference evidence="3" key="1">
    <citation type="submission" date="2021-12" db="EMBL/GenBank/DDBJ databases">
        <authorList>
            <person name="King R."/>
        </authorList>
    </citation>
    <scope>NUCLEOTIDE SEQUENCE</scope>
</reference>
<evidence type="ECO:0000256" key="1">
    <source>
        <dbReference type="SAM" id="MobiDB-lite"/>
    </source>
</evidence>
<feature type="compositionally biased region" description="Basic residues" evidence="1">
    <location>
        <begin position="100"/>
        <end position="115"/>
    </location>
</feature>
<protein>
    <submittedName>
        <fullName evidence="3">Uncharacterized protein</fullName>
    </submittedName>
</protein>
<evidence type="ECO:0000313" key="4">
    <source>
        <dbReference type="Proteomes" id="UP001152759"/>
    </source>
</evidence>
<keyword evidence="4" id="KW-1185">Reference proteome</keyword>
<evidence type="ECO:0000256" key="2">
    <source>
        <dbReference type="SAM" id="Phobius"/>
    </source>
</evidence>
<dbReference type="Proteomes" id="UP001152759">
    <property type="component" value="Chromosome 2"/>
</dbReference>
<keyword evidence="2" id="KW-0472">Membrane</keyword>
<sequence>MCLNLNVQCTLIEFHRFCPELKKMNSRGCCFTLVLVCACLTFVAGLELGKMKLSRRDSNAGADNPSTCPDEDFDVATLTCRGAAPAPDRQVLTPTDPSPHHKNKDHHGKKKKNSR</sequence>
<feature type="region of interest" description="Disordered" evidence="1">
    <location>
        <begin position="83"/>
        <end position="115"/>
    </location>
</feature>
<dbReference type="AlphaFoldDB" id="A0A9P0A700"/>
<evidence type="ECO:0000313" key="3">
    <source>
        <dbReference type="EMBL" id="CAH0385581.1"/>
    </source>
</evidence>
<dbReference type="EMBL" id="OU963863">
    <property type="protein sequence ID" value="CAH0385581.1"/>
    <property type="molecule type" value="Genomic_DNA"/>
</dbReference>
<proteinExistence type="predicted"/>
<organism evidence="3 4">
    <name type="scientific">Bemisia tabaci</name>
    <name type="common">Sweetpotato whitefly</name>
    <name type="synonym">Aleurodes tabaci</name>
    <dbReference type="NCBI Taxonomy" id="7038"/>
    <lineage>
        <taxon>Eukaryota</taxon>
        <taxon>Metazoa</taxon>
        <taxon>Ecdysozoa</taxon>
        <taxon>Arthropoda</taxon>
        <taxon>Hexapoda</taxon>
        <taxon>Insecta</taxon>
        <taxon>Pterygota</taxon>
        <taxon>Neoptera</taxon>
        <taxon>Paraneoptera</taxon>
        <taxon>Hemiptera</taxon>
        <taxon>Sternorrhyncha</taxon>
        <taxon>Aleyrodoidea</taxon>
        <taxon>Aleyrodidae</taxon>
        <taxon>Aleyrodinae</taxon>
        <taxon>Bemisia</taxon>
    </lineage>
</organism>
<keyword evidence="2" id="KW-0812">Transmembrane</keyword>